<gene>
    <name evidence="7" type="ORF">HMPREF1120_01724</name>
</gene>
<evidence type="ECO:0000313" key="8">
    <source>
        <dbReference type="Proteomes" id="UP000007304"/>
    </source>
</evidence>
<feature type="domain" description="Zn(2)-C6 fungal-type" evidence="6">
    <location>
        <begin position="100"/>
        <end position="130"/>
    </location>
</feature>
<proteinExistence type="predicted"/>
<dbReference type="PROSITE" id="PS00463">
    <property type="entry name" value="ZN2_CY6_FUNGAL_1"/>
    <property type="match status" value="1"/>
</dbReference>
<dbReference type="SMART" id="SM00066">
    <property type="entry name" value="GAL4"/>
    <property type="match status" value="1"/>
</dbReference>
<dbReference type="Pfam" id="PF00172">
    <property type="entry name" value="Zn_clus"/>
    <property type="match status" value="1"/>
</dbReference>
<dbReference type="GO" id="GO:0001228">
    <property type="term" value="F:DNA-binding transcription activator activity, RNA polymerase II-specific"/>
    <property type="evidence" value="ECO:0007669"/>
    <property type="project" value="TreeGrafter"/>
</dbReference>
<dbReference type="EMBL" id="JH226131">
    <property type="protein sequence ID" value="EHY53535.1"/>
    <property type="molecule type" value="Genomic_DNA"/>
</dbReference>
<dbReference type="GeneID" id="20306363"/>
<dbReference type="HOGENOM" id="CLU_027371_4_1_1"/>
<sequence length="567" mass="61930">MTGDNSYIPLTTMNWDQQNQIADNESPDTASLGSCDHVSGVLASSSSLGTGNGSGRESGISQRPGPPQQQPATQQSQAQHKTRTLAPNLTRRSHKKSRGGCYSCKNRKIKCGEQKPTCSSCALKGLTCIYPTDTTSRNNHNKSTMTTAQPLPVLRRNPTTGPSFAGDPGGIEGETSTSFSMLDMRFFHHFLTMAFPHLPVDNDSVWVHEIPQFAEQHGYLMHAILSLGASHLGRLTGVDYRRESLVHRGQALAGLNRALSHQQGTLRYGESDAMLASCYALTFQASYMGDGLADFITMVRGCALTTSKILQDQAPTAFKLDPESHFRFMSPRLHRLPAVDPQHLREGHQALQHISDALNLNLSSFATTTTTTDREAEVNFHAALVDVIVGLQTSPATGYLHFMAVYTVWAGLGHDSFKSFLDPDNLVAQLLLAYFVAIQLLMVPLATHEWGRHRPAPDQARARARVLFGVVEWAHSIFKHLGQTELNVHLEWPRKIVSIANAEIRGLLLQSPPVLQLHLTPTTETDDNDDGLGVGVGVVVAAADIDPEAVADLNQLCAAHRQLYTTP</sequence>
<dbReference type="Gene3D" id="4.10.240.10">
    <property type="entry name" value="Zn(2)-C6 fungal-type DNA-binding domain"/>
    <property type="match status" value="1"/>
</dbReference>
<feature type="compositionally biased region" description="Polar residues" evidence="5">
    <location>
        <begin position="18"/>
        <end position="32"/>
    </location>
</feature>
<dbReference type="SUPFAM" id="SSF57701">
    <property type="entry name" value="Zn2/Cys6 DNA-binding domain"/>
    <property type="match status" value="1"/>
</dbReference>
<dbReference type="CDD" id="cd00067">
    <property type="entry name" value="GAL4"/>
    <property type="match status" value="1"/>
</dbReference>
<dbReference type="AlphaFoldDB" id="H6BP80"/>
<dbReference type="InterPro" id="IPR001138">
    <property type="entry name" value="Zn2Cys6_DnaBD"/>
</dbReference>
<keyword evidence="8" id="KW-1185">Reference proteome</keyword>
<keyword evidence="1" id="KW-0805">Transcription regulation</keyword>
<feature type="region of interest" description="Disordered" evidence="5">
    <location>
        <begin position="43"/>
        <end position="99"/>
    </location>
</feature>
<evidence type="ECO:0000256" key="4">
    <source>
        <dbReference type="ARBA" id="ARBA00023242"/>
    </source>
</evidence>
<dbReference type="InterPro" id="IPR036864">
    <property type="entry name" value="Zn2-C6_fun-type_DNA-bd_sf"/>
</dbReference>
<dbReference type="GO" id="GO:0003677">
    <property type="term" value="F:DNA binding"/>
    <property type="evidence" value="ECO:0007669"/>
    <property type="project" value="UniProtKB-KW"/>
</dbReference>
<dbReference type="InterPro" id="IPR021858">
    <property type="entry name" value="Fun_TF"/>
</dbReference>
<dbReference type="PROSITE" id="PS50048">
    <property type="entry name" value="ZN2_CY6_FUNGAL_2"/>
    <property type="match status" value="1"/>
</dbReference>
<name>H6BP80_EXODN</name>
<feature type="compositionally biased region" description="Low complexity" evidence="5">
    <location>
        <begin position="70"/>
        <end position="79"/>
    </location>
</feature>
<dbReference type="STRING" id="858893.H6BP80"/>
<keyword evidence="4" id="KW-0539">Nucleus</keyword>
<evidence type="ECO:0000256" key="2">
    <source>
        <dbReference type="ARBA" id="ARBA00023125"/>
    </source>
</evidence>
<dbReference type="VEuPathDB" id="FungiDB:HMPREF1120_01724"/>
<dbReference type="InParanoid" id="H6BP80"/>
<dbReference type="RefSeq" id="XP_009153996.1">
    <property type="nucleotide sequence ID" value="XM_009155748.1"/>
</dbReference>
<dbReference type="PRINTS" id="PR00755">
    <property type="entry name" value="AFLATOXINBRP"/>
</dbReference>
<keyword evidence="3" id="KW-0804">Transcription</keyword>
<evidence type="ECO:0000313" key="7">
    <source>
        <dbReference type="EMBL" id="EHY53535.1"/>
    </source>
</evidence>
<dbReference type="PANTHER" id="PTHR47784">
    <property type="entry name" value="STEROL UPTAKE CONTROL PROTEIN 2"/>
    <property type="match status" value="1"/>
</dbReference>
<dbReference type="eggNOG" id="ENOG502SNQY">
    <property type="taxonomic scope" value="Eukaryota"/>
</dbReference>
<evidence type="ECO:0000259" key="6">
    <source>
        <dbReference type="PROSITE" id="PS50048"/>
    </source>
</evidence>
<protein>
    <recommendedName>
        <fullName evidence="6">Zn(2)-C6 fungal-type domain-containing protein</fullName>
    </recommendedName>
</protein>
<dbReference type="Proteomes" id="UP000007304">
    <property type="component" value="Unassembled WGS sequence"/>
</dbReference>
<dbReference type="GO" id="GO:0008270">
    <property type="term" value="F:zinc ion binding"/>
    <property type="evidence" value="ECO:0007669"/>
    <property type="project" value="InterPro"/>
</dbReference>
<evidence type="ECO:0000256" key="1">
    <source>
        <dbReference type="ARBA" id="ARBA00023015"/>
    </source>
</evidence>
<evidence type="ECO:0000256" key="3">
    <source>
        <dbReference type="ARBA" id="ARBA00023163"/>
    </source>
</evidence>
<accession>H6BP80</accession>
<reference evidence="7" key="1">
    <citation type="submission" date="2011-07" db="EMBL/GenBank/DDBJ databases">
        <title>The Genome Sequence of Exophiala (Wangiella) dermatitidis NIH/UT8656.</title>
        <authorList>
            <consortium name="The Broad Institute Genome Sequencing Platform"/>
            <person name="Cuomo C."/>
            <person name="Wang Z."/>
            <person name="Hunicke-Smith S."/>
            <person name="Szanislo P.J."/>
            <person name="Earl A."/>
            <person name="Young S.K."/>
            <person name="Zeng Q."/>
            <person name="Gargeya S."/>
            <person name="Fitzgerald M."/>
            <person name="Haas B."/>
            <person name="Abouelleil A."/>
            <person name="Alvarado L."/>
            <person name="Arachchi H.M."/>
            <person name="Berlin A."/>
            <person name="Brown A."/>
            <person name="Chapman S.B."/>
            <person name="Chen Z."/>
            <person name="Dunbar C."/>
            <person name="Freedman E."/>
            <person name="Gearin G."/>
            <person name="Gellesch M."/>
            <person name="Goldberg J."/>
            <person name="Griggs A."/>
            <person name="Gujja S."/>
            <person name="Heiman D."/>
            <person name="Howarth C."/>
            <person name="Larson L."/>
            <person name="Lui A."/>
            <person name="MacDonald P.J.P."/>
            <person name="Montmayeur A."/>
            <person name="Murphy C."/>
            <person name="Neiman D."/>
            <person name="Pearson M."/>
            <person name="Priest M."/>
            <person name="Roberts A."/>
            <person name="Saif S."/>
            <person name="Shea T."/>
            <person name="Shenoy N."/>
            <person name="Sisk P."/>
            <person name="Stolte C."/>
            <person name="Sykes S."/>
            <person name="Wortman J."/>
            <person name="Nusbaum C."/>
            <person name="Birren B."/>
        </authorList>
    </citation>
    <scope>NUCLEOTIDE SEQUENCE</scope>
    <source>
        <strain evidence="7">NIH/UT8656</strain>
    </source>
</reference>
<dbReference type="PANTHER" id="PTHR47784:SF7">
    <property type="entry name" value="ZN(II)2CYS6 TRANSCRIPTION FACTOR (EUROFUNG)"/>
    <property type="match status" value="1"/>
</dbReference>
<dbReference type="InterPro" id="IPR053157">
    <property type="entry name" value="Sterol_Uptake_Regulator"/>
</dbReference>
<organism evidence="7 8">
    <name type="scientific">Exophiala dermatitidis (strain ATCC 34100 / CBS 525.76 / NIH/UT8656)</name>
    <name type="common">Black yeast</name>
    <name type="synonym">Wangiella dermatitidis</name>
    <dbReference type="NCBI Taxonomy" id="858893"/>
    <lineage>
        <taxon>Eukaryota</taxon>
        <taxon>Fungi</taxon>
        <taxon>Dikarya</taxon>
        <taxon>Ascomycota</taxon>
        <taxon>Pezizomycotina</taxon>
        <taxon>Eurotiomycetes</taxon>
        <taxon>Chaetothyriomycetidae</taxon>
        <taxon>Chaetothyriales</taxon>
        <taxon>Herpotrichiellaceae</taxon>
        <taxon>Exophiala</taxon>
    </lineage>
</organism>
<feature type="region of interest" description="Disordered" evidence="5">
    <location>
        <begin position="18"/>
        <end position="37"/>
    </location>
</feature>
<evidence type="ECO:0000256" key="5">
    <source>
        <dbReference type="SAM" id="MobiDB-lite"/>
    </source>
</evidence>
<dbReference type="OrthoDB" id="416217at2759"/>
<dbReference type="Pfam" id="PF11951">
    <property type="entry name" value="Fungal_trans_2"/>
    <property type="match status" value="1"/>
</dbReference>
<keyword evidence="2" id="KW-0238">DNA-binding</keyword>